<dbReference type="AlphaFoldDB" id="A0A378J9U0"/>
<evidence type="ECO:0000259" key="14">
    <source>
        <dbReference type="PROSITE" id="PS50975"/>
    </source>
</evidence>
<dbReference type="FunFam" id="3.40.50.20:FF:000010">
    <property type="entry name" value="Propionyl-CoA carboxylase subunit alpha"/>
    <property type="match status" value="1"/>
</dbReference>
<evidence type="ECO:0000256" key="11">
    <source>
        <dbReference type="ARBA" id="ARBA00048600"/>
    </source>
</evidence>
<name>A0A378J9U0_9GAMM</name>
<dbReference type="PROSITE" id="PS00866">
    <property type="entry name" value="CPSASE_1"/>
    <property type="match status" value="1"/>
</dbReference>
<dbReference type="PROSITE" id="PS50968">
    <property type="entry name" value="BIOTINYL_LIPOYL"/>
    <property type="match status" value="1"/>
</dbReference>
<dbReference type="EMBL" id="LNYE01000022">
    <property type="protein sequence ID" value="KTD10703.1"/>
    <property type="molecule type" value="Genomic_DNA"/>
</dbReference>
<dbReference type="InterPro" id="IPR011053">
    <property type="entry name" value="Single_hybrid_motif"/>
</dbReference>
<evidence type="ECO:0000256" key="3">
    <source>
        <dbReference type="ARBA" id="ARBA00004956"/>
    </source>
</evidence>
<comment type="cofactor">
    <cofactor evidence="1">
        <name>biotin</name>
        <dbReference type="ChEBI" id="CHEBI:57586"/>
    </cofactor>
</comment>
<evidence type="ECO:0000256" key="7">
    <source>
        <dbReference type="ARBA" id="ARBA00022741"/>
    </source>
</evidence>
<dbReference type="CDD" id="cd06850">
    <property type="entry name" value="biotinyl_domain"/>
    <property type="match status" value="1"/>
</dbReference>
<dbReference type="InterPro" id="IPR005482">
    <property type="entry name" value="Biotin_COase_C"/>
</dbReference>
<dbReference type="GO" id="GO:0005524">
    <property type="term" value="F:ATP binding"/>
    <property type="evidence" value="ECO:0007669"/>
    <property type="project" value="UniProtKB-UniRule"/>
</dbReference>
<sequence length="654" mass="72806">MFNKILIANRGEIACRIIKTARSMGIHTVAIYSSVDKESLHVRSADSAYYVGEAPAKDSYLNIANIIHIAKNCGAQAIHPGYGFLSENPEFARACHEANIIFIGPSIEAMEAMASKQLAKQLLEKTKVPLTPGYHGSEQAEEELLTQAQKIGFPVLIKAANGGGGKGMRTVYHESEFSASLAGAKREAMASFADDTMIIEKLVLHPRHVELQIMADNHGNVVHLFERDCSIQRRHQKIIEEAPAPNLSASLRHRLAEAACEVARSIKYRGAGTVEFLVDGEEQFYFMEMNTRLQVEHPVTEQITGLDLVAWQLKIAANEPLPLTQDKIQSSGHAIECRIYAEDPHQDFIPSIGKIHFLQEPSGDGIRIDTGVQLASQITMYYDPMIAKLIAWGTNRDEALSRIEQALSRYFIGGVKTNIPFLQAICQHPNFKNVTLSTDFLSKEDIKIATPDYETALLMAVSFDYLTRVNSIQDPLLADTFAWQSQASSHWIWRYQDKDISIETLIMAISKNDFKVRFNQKESLIHANLIGNQLHIETENQNYQATVENKNQSLTLYTSQGSITIERFNWSTLGTQTTSHKGQLTAPMPATVVAILKNIGEKVKAGERLIVLEAMKMEHTIHAPNDGILMEVFYAVGAQVNEGEELLTLSETES</sequence>
<evidence type="ECO:0000313" key="18">
    <source>
        <dbReference type="Proteomes" id="UP000054691"/>
    </source>
</evidence>
<dbReference type="Gene3D" id="3.30.470.20">
    <property type="entry name" value="ATP-grasp fold, B domain"/>
    <property type="match status" value="1"/>
</dbReference>
<dbReference type="InterPro" id="IPR016185">
    <property type="entry name" value="PreATP-grasp_dom_sf"/>
</dbReference>
<keyword evidence="9" id="KW-0092">Biotin</keyword>
<comment type="catalytic activity">
    <reaction evidence="11">
        <text>N(6)-biotinyl-L-lysyl-[protein] + hydrogencarbonate + ATP = N(6)-carboxybiotinyl-L-lysyl-[protein] + ADP + phosphate + H(+)</text>
        <dbReference type="Rhea" id="RHEA:13501"/>
        <dbReference type="Rhea" id="RHEA-COMP:10505"/>
        <dbReference type="Rhea" id="RHEA-COMP:10506"/>
        <dbReference type="ChEBI" id="CHEBI:15378"/>
        <dbReference type="ChEBI" id="CHEBI:17544"/>
        <dbReference type="ChEBI" id="CHEBI:30616"/>
        <dbReference type="ChEBI" id="CHEBI:43474"/>
        <dbReference type="ChEBI" id="CHEBI:83144"/>
        <dbReference type="ChEBI" id="CHEBI:83145"/>
        <dbReference type="ChEBI" id="CHEBI:456216"/>
        <dbReference type="EC" id="6.3.4.14"/>
    </reaction>
</comment>
<evidence type="ECO:0000256" key="1">
    <source>
        <dbReference type="ARBA" id="ARBA00001953"/>
    </source>
</evidence>
<feature type="domain" description="ATP-grasp" evidence="14">
    <location>
        <begin position="120"/>
        <end position="317"/>
    </location>
</feature>
<dbReference type="OrthoDB" id="9763189at2"/>
<dbReference type="SMART" id="SM00878">
    <property type="entry name" value="Biotin_carb_C"/>
    <property type="match status" value="1"/>
</dbReference>
<comment type="pathway">
    <text evidence="3">Lipid metabolism; malonyl-CoA biosynthesis; malonyl-CoA from acetyl-CoA: step 1/1.</text>
</comment>
<keyword evidence="18" id="KW-1185">Reference proteome</keyword>
<dbReference type="STRING" id="45066.Lgra_1669"/>
<evidence type="ECO:0000256" key="9">
    <source>
        <dbReference type="ARBA" id="ARBA00023267"/>
    </source>
</evidence>
<feature type="domain" description="Lipoyl-binding" evidence="13">
    <location>
        <begin position="573"/>
        <end position="650"/>
    </location>
</feature>
<dbReference type="Proteomes" id="UP000254476">
    <property type="component" value="Unassembled WGS sequence"/>
</dbReference>
<dbReference type="EMBL" id="UGOB01000001">
    <property type="protein sequence ID" value="STX43741.1"/>
    <property type="molecule type" value="Genomic_DNA"/>
</dbReference>
<feature type="domain" description="Biotin carboxylation" evidence="15">
    <location>
        <begin position="1"/>
        <end position="446"/>
    </location>
</feature>
<dbReference type="InterPro" id="IPR011764">
    <property type="entry name" value="Biotin_carboxylation_dom"/>
</dbReference>
<dbReference type="FunFam" id="3.30.470.20:FF:000028">
    <property type="entry name" value="Methylcrotonoyl-CoA carboxylase subunit alpha, mitochondrial"/>
    <property type="match status" value="1"/>
</dbReference>
<dbReference type="SUPFAM" id="SSF52440">
    <property type="entry name" value="PreATP-grasp domain"/>
    <property type="match status" value="1"/>
</dbReference>
<dbReference type="InterPro" id="IPR005479">
    <property type="entry name" value="CPAse_ATP-bd"/>
</dbReference>
<dbReference type="NCBIfam" id="NF006367">
    <property type="entry name" value="PRK08591.1"/>
    <property type="match status" value="1"/>
</dbReference>
<dbReference type="FunFam" id="3.30.1490.20:FF:000003">
    <property type="entry name" value="acetyl-CoA carboxylase isoform X1"/>
    <property type="match status" value="1"/>
</dbReference>
<evidence type="ECO:0000256" key="6">
    <source>
        <dbReference type="ARBA" id="ARBA00022598"/>
    </source>
</evidence>
<evidence type="ECO:0000256" key="8">
    <source>
        <dbReference type="ARBA" id="ARBA00022840"/>
    </source>
</evidence>
<gene>
    <name evidence="17" type="primary">mccA</name>
    <name evidence="16" type="ORF">Lgra_1669</name>
    <name evidence="17" type="ORF">NCTC12388_01199</name>
</gene>
<evidence type="ECO:0000256" key="10">
    <source>
        <dbReference type="ARBA" id="ARBA00033786"/>
    </source>
</evidence>
<evidence type="ECO:0000313" key="17">
    <source>
        <dbReference type="EMBL" id="STX43741.1"/>
    </source>
</evidence>
<dbReference type="SUPFAM" id="SSF51246">
    <property type="entry name" value="Rudiment single hybrid motif"/>
    <property type="match status" value="1"/>
</dbReference>
<dbReference type="PROSITE" id="PS00188">
    <property type="entry name" value="BIOTIN"/>
    <property type="match status" value="1"/>
</dbReference>
<dbReference type="RefSeq" id="WP_058498814.1">
    <property type="nucleotide sequence ID" value="NZ_CAAAHW010000001.1"/>
</dbReference>
<dbReference type="PROSITE" id="PS00867">
    <property type="entry name" value="CPSASE_2"/>
    <property type="match status" value="1"/>
</dbReference>
<evidence type="ECO:0000256" key="5">
    <source>
        <dbReference type="ARBA" id="ARBA00017242"/>
    </source>
</evidence>
<dbReference type="PANTHER" id="PTHR18866:SF33">
    <property type="entry name" value="METHYLCROTONOYL-COA CARBOXYLASE SUBUNIT ALPHA, MITOCHONDRIAL-RELATED"/>
    <property type="match status" value="1"/>
</dbReference>
<evidence type="ECO:0000313" key="19">
    <source>
        <dbReference type="Proteomes" id="UP000254476"/>
    </source>
</evidence>
<reference evidence="17 19" key="2">
    <citation type="submission" date="2018-06" db="EMBL/GenBank/DDBJ databases">
        <authorList>
            <consortium name="Pathogen Informatics"/>
            <person name="Doyle S."/>
        </authorList>
    </citation>
    <scope>NUCLEOTIDE SEQUENCE [LARGE SCALE GENOMIC DNA]</scope>
    <source>
        <strain evidence="17 19">NCTC12388</strain>
    </source>
</reference>
<dbReference type="PROSITE" id="PS50979">
    <property type="entry name" value="BC"/>
    <property type="match status" value="1"/>
</dbReference>
<dbReference type="SUPFAM" id="SSF56059">
    <property type="entry name" value="Glutathione synthetase ATP-binding domain-like"/>
    <property type="match status" value="1"/>
</dbReference>
<dbReference type="InterPro" id="IPR005481">
    <property type="entry name" value="BC-like_N"/>
</dbReference>
<protein>
    <recommendedName>
        <fullName evidence="5">Biotin carboxylase</fullName>
    </recommendedName>
    <alternativeName>
        <fullName evidence="10">Acetyl-coenzyme A carboxylase biotin carboxylase subunit A</fullName>
    </alternativeName>
</protein>
<dbReference type="InterPro" id="IPR000089">
    <property type="entry name" value="Biotin_lipoyl"/>
</dbReference>
<dbReference type="PANTHER" id="PTHR18866">
    <property type="entry name" value="CARBOXYLASE:PYRUVATE/ACETYL-COA/PROPIONYL-COA CARBOXYLASE"/>
    <property type="match status" value="1"/>
</dbReference>
<dbReference type="InterPro" id="IPR011761">
    <property type="entry name" value="ATP-grasp"/>
</dbReference>
<evidence type="ECO:0000313" key="16">
    <source>
        <dbReference type="EMBL" id="KTD10703.1"/>
    </source>
</evidence>
<keyword evidence="6" id="KW-0436">Ligase</keyword>
<proteinExistence type="predicted"/>
<dbReference type="Pfam" id="PF02786">
    <property type="entry name" value="CPSase_L_D2"/>
    <property type="match status" value="1"/>
</dbReference>
<evidence type="ECO:0000256" key="4">
    <source>
        <dbReference type="ARBA" id="ARBA00011750"/>
    </source>
</evidence>
<dbReference type="Pfam" id="PF00289">
    <property type="entry name" value="Biotin_carb_N"/>
    <property type="match status" value="1"/>
</dbReference>
<dbReference type="InterPro" id="IPR011054">
    <property type="entry name" value="Rudment_hybrid_motif"/>
</dbReference>
<accession>A0A378J9U0</accession>
<dbReference type="Proteomes" id="UP000054691">
    <property type="component" value="Unassembled WGS sequence"/>
</dbReference>
<evidence type="ECO:0000259" key="13">
    <source>
        <dbReference type="PROSITE" id="PS50968"/>
    </source>
</evidence>
<dbReference type="SUPFAM" id="SSF51230">
    <property type="entry name" value="Single hybrid motif"/>
    <property type="match status" value="1"/>
</dbReference>
<evidence type="ECO:0000259" key="15">
    <source>
        <dbReference type="PROSITE" id="PS50979"/>
    </source>
</evidence>
<keyword evidence="7 12" id="KW-0547">Nucleotide-binding</keyword>
<dbReference type="InterPro" id="IPR050856">
    <property type="entry name" value="Biotin_carboxylase_complex"/>
</dbReference>
<dbReference type="GO" id="GO:0004075">
    <property type="term" value="F:biotin carboxylase activity"/>
    <property type="evidence" value="ECO:0007669"/>
    <property type="project" value="UniProtKB-EC"/>
</dbReference>
<dbReference type="PROSITE" id="PS50975">
    <property type="entry name" value="ATP_GRASP"/>
    <property type="match status" value="1"/>
</dbReference>
<dbReference type="Pfam" id="PF02785">
    <property type="entry name" value="Biotin_carb_C"/>
    <property type="match status" value="1"/>
</dbReference>
<dbReference type="GO" id="GO:0046872">
    <property type="term" value="F:metal ion binding"/>
    <property type="evidence" value="ECO:0007669"/>
    <property type="project" value="InterPro"/>
</dbReference>
<dbReference type="InterPro" id="IPR001882">
    <property type="entry name" value="Biotin_BS"/>
</dbReference>
<dbReference type="Pfam" id="PF00364">
    <property type="entry name" value="Biotin_lipoyl"/>
    <property type="match status" value="1"/>
</dbReference>
<comment type="subunit">
    <text evidence="4">Acetyl-CoA carboxylase is a heterohexamer of biotin carboxyl carrier protein, biotin carboxylase and the two subunits of carboxyl transferase in a 2:2 complex.</text>
</comment>
<organism evidence="17 19">
    <name type="scientific">Legionella gratiana</name>
    <dbReference type="NCBI Taxonomy" id="45066"/>
    <lineage>
        <taxon>Bacteria</taxon>
        <taxon>Pseudomonadati</taxon>
        <taxon>Pseudomonadota</taxon>
        <taxon>Gammaproteobacteria</taxon>
        <taxon>Legionellales</taxon>
        <taxon>Legionellaceae</taxon>
        <taxon>Legionella</taxon>
    </lineage>
</organism>
<evidence type="ECO:0000256" key="2">
    <source>
        <dbReference type="ARBA" id="ARBA00003761"/>
    </source>
</evidence>
<keyword evidence="8 12" id="KW-0067">ATP-binding</keyword>
<reference evidence="16 18" key="1">
    <citation type="submission" date="2015-11" db="EMBL/GenBank/DDBJ databases">
        <title>Genomic analysis of 38 Legionella species identifies large and diverse effector repertoires.</title>
        <authorList>
            <person name="Burstein D."/>
            <person name="Amaro F."/>
            <person name="Zusman T."/>
            <person name="Lifshitz Z."/>
            <person name="Cohen O."/>
            <person name="Gilbert J.A."/>
            <person name="Pupko T."/>
            <person name="Shuman H.A."/>
            <person name="Segal G."/>
        </authorList>
    </citation>
    <scope>NUCLEOTIDE SEQUENCE [LARGE SCALE GENOMIC DNA]</scope>
    <source>
        <strain evidence="16 18">Lyon 8420412</strain>
    </source>
</reference>
<comment type="function">
    <text evidence="2">This protein is a component of the acetyl coenzyme A carboxylase complex; first, biotin carboxylase catalyzes the carboxylation of the carrier protein and then the transcarboxylase transfers the carboxyl group to form malonyl-CoA.</text>
</comment>
<evidence type="ECO:0000256" key="12">
    <source>
        <dbReference type="PROSITE-ProRule" id="PRU00409"/>
    </source>
</evidence>
<dbReference type="Gene3D" id="2.40.50.100">
    <property type="match status" value="1"/>
</dbReference>